<gene>
    <name evidence="2" type="ORF">BLNAU_12202</name>
</gene>
<feature type="region of interest" description="Disordered" evidence="1">
    <location>
        <begin position="104"/>
        <end position="128"/>
    </location>
</feature>
<dbReference type="EMBL" id="JARBJD010000098">
    <property type="protein sequence ID" value="KAK2952881.1"/>
    <property type="molecule type" value="Genomic_DNA"/>
</dbReference>
<sequence>MIRVSSGCFGFLFRHRGMFGVVRLRVVRSAGNDVSSNVCSPIDDALSLVSFSNPDQSDTLSSPTSPQSPRHDDSSLIRSNESDEHLIFNSITYFRRTRCTLSPDSLSSSPSPSFHSRTQPHLSPPTPTLVLFDGSRERRDGGTIVPKSGVPSPPLLLPLPSLFPLLLHPTPKSMGACGCLMVIENGTSSVPSLTLRSPSTMARNTALLMKERSAELESLNTKDTVVVLTNTGH</sequence>
<evidence type="ECO:0000256" key="1">
    <source>
        <dbReference type="SAM" id="MobiDB-lite"/>
    </source>
</evidence>
<comment type="caution">
    <text evidence="2">The sequence shown here is derived from an EMBL/GenBank/DDBJ whole genome shotgun (WGS) entry which is preliminary data.</text>
</comment>
<dbReference type="Proteomes" id="UP001281761">
    <property type="component" value="Unassembled WGS sequence"/>
</dbReference>
<feature type="compositionally biased region" description="Polar residues" evidence="1">
    <location>
        <begin position="53"/>
        <end position="68"/>
    </location>
</feature>
<proteinExistence type="predicted"/>
<evidence type="ECO:0000313" key="3">
    <source>
        <dbReference type="Proteomes" id="UP001281761"/>
    </source>
</evidence>
<accession>A0ABQ9XKC3</accession>
<organism evidence="2 3">
    <name type="scientific">Blattamonas nauphoetae</name>
    <dbReference type="NCBI Taxonomy" id="2049346"/>
    <lineage>
        <taxon>Eukaryota</taxon>
        <taxon>Metamonada</taxon>
        <taxon>Preaxostyla</taxon>
        <taxon>Oxymonadida</taxon>
        <taxon>Blattamonas</taxon>
    </lineage>
</organism>
<name>A0ABQ9XKC3_9EUKA</name>
<evidence type="ECO:0000313" key="2">
    <source>
        <dbReference type="EMBL" id="KAK2952881.1"/>
    </source>
</evidence>
<keyword evidence="3" id="KW-1185">Reference proteome</keyword>
<feature type="region of interest" description="Disordered" evidence="1">
    <location>
        <begin position="53"/>
        <end position="79"/>
    </location>
</feature>
<reference evidence="2 3" key="1">
    <citation type="journal article" date="2022" name="bioRxiv">
        <title>Genomics of Preaxostyla Flagellates Illuminates Evolutionary Transitions and the Path Towards Mitochondrial Loss.</title>
        <authorList>
            <person name="Novak L.V.F."/>
            <person name="Treitli S.C."/>
            <person name="Pyrih J."/>
            <person name="Halakuc P."/>
            <person name="Pipaliya S.V."/>
            <person name="Vacek V."/>
            <person name="Brzon O."/>
            <person name="Soukal P."/>
            <person name="Eme L."/>
            <person name="Dacks J.B."/>
            <person name="Karnkowska A."/>
            <person name="Elias M."/>
            <person name="Hampl V."/>
        </authorList>
    </citation>
    <scope>NUCLEOTIDE SEQUENCE [LARGE SCALE GENOMIC DNA]</scope>
    <source>
        <strain evidence="2">NAU3</strain>
        <tissue evidence="2">Gut</tissue>
    </source>
</reference>
<protein>
    <submittedName>
        <fullName evidence="2">Uncharacterized protein</fullName>
    </submittedName>
</protein>
<feature type="compositionally biased region" description="Low complexity" evidence="1">
    <location>
        <begin position="104"/>
        <end position="113"/>
    </location>
</feature>
<feature type="compositionally biased region" description="Basic and acidic residues" evidence="1">
    <location>
        <begin position="69"/>
        <end position="79"/>
    </location>
</feature>